<dbReference type="InterPro" id="IPR038490">
    <property type="entry name" value="Gingipain_propep_sf"/>
</dbReference>
<dbReference type="Gene3D" id="2.60.40.3800">
    <property type="match status" value="1"/>
</dbReference>
<dbReference type="Gene3D" id="3.40.50.10390">
    <property type="entry name" value="Gingipain r, domain 1"/>
    <property type="match status" value="1"/>
</dbReference>
<reference evidence="4" key="1">
    <citation type="journal article" date="2020" name="mSystems">
        <title>Genome- and Community-Level Interaction Insights into Carbon Utilization and Element Cycling Functions of Hydrothermarchaeota in Hydrothermal Sediment.</title>
        <authorList>
            <person name="Zhou Z."/>
            <person name="Liu Y."/>
            <person name="Xu W."/>
            <person name="Pan J."/>
            <person name="Luo Z.H."/>
            <person name="Li M."/>
        </authorList>
    </citation>
    <scope>NUCLEOTIDE SEQUENCE [LARGE SCALE GENOMIC DNA]</scope>
    <source>
        <strain evidence="4">SpSt-914</strain>
    </source>
</reference>
<accession>A0A7V3V030</accession>
<dbReference type="Gene3D" id="2.60.40.4070">
    <property type="match status" value="1"/>
</dbReference>
<evidence type="ECO:0000259" key="3">
    <source>
        <dbReference type="Pfam" id="PF08126"/>
    </source>
</evidence>
<dbReference type="Gene3D" id="3.40.50.1460">
    <property type="match status" value="1"/>
</dbReference>
<protein>
    <recommendedName>
        <fullName evidence="5">Gingipain domain-containing protein</fullName>
    </recommendedName>
</protein>
<evidence type="ECO:0008006" key="5">
    <source>
        <dbReference type="Google" id="ProtNLM"/>
    </source>
</evidence>
<dbReference type="GO" id="GO:0006508">
    <property type="term" value="P:proteolysis"/>
    <property type="evidence" value="ECO:0007669"/>
    <property type="project" value="InterPro"/>
</dbReference>
<dbReference type="EMBL" id="DTMZ01000100">
    <property type="protein sequence ID" value="HGD13277.1"/>
    <property type="molecule type" value="Genomic_DNA"/>
</dbReference>
<feature type="domain" description="Gingipain" evidence="2">
    <location>
        <begin position="579"/>
        <end position="934"/>
    </location>
</feature>
<sequence length="1287" mass="145363">MTILRKCKAGFAILCSLILPGFLLAEVKVLRSDNWGVALTYSPGKMVYNLVNGKTRVSFEDADEVADFGDYNLPAKIIRVGIPQNGNVRLKFKTVPGGVIQNAEPEKVKFIRFDNSESENTPQDSSAFYLYPSEPVQISPPEMLRSVRFVTLKFNPVQYNSRTEQLLWHQQIEVELDFDQPAKDNFGTDPLDNVIAQVLINGTLAKDWKVNSGQNIRNPFKNFPFWLKITIDSEGIYCITGRELQAAGVPLIGVDPKTISLWTIGTHQPNEYYPDTLTPVALLIRGEEDGRLDLNDSLIFFALGPDHYLNCCSTYFHNLYADENVYWLTWGSGMGKRIQFGFGPDTTATPVLNKGSALLHQELDLDCPARAGLLWIWATLHKPQDRADAGFTTTLDLKYPVQVEKISGKLYNETPQNQLQLLFNHRPIFSFTFGASSYPEPYYFTIDTLLPVNYSQNTLELRLSGTGEKKVHLDYLEIKYQRRLSLAEGQLNYYIADTGTYRFCVIDAPRLPIIFNITDPYNPRGVEPCSYQNDTLFFAYRIHARTLFHIAEPRQFRKPQKIELKTPGRLWDEDNYADYYIITPREFIGPAEELARYRRNRISGINNSRAKAVILEDLYDAFAFGLKEPGAVKRFLQITKPVYVLLVGDATYDYRNNLKRVQTPGVPAYELGEGLNPESGDRRTLTLDAWYADLEGAGASPDLILGRVTVRSGYEFRQFVQKVIDYENKSTGYWTRRYLLLADDEYLSYPSRPDELRFRHIEQCEGMGILAGNRLDQVKVYLTEFPFMGTKSKPDASRELLRQLNLGALLWVFFGHGSAYALTHEEVLTVNRLNDIKNGLRLPFCFMGSCSVGRFDDTRQECIGEELVRMPGGAIACVAASTATPSGNNLVFARNLLTPLLTATDTLPTIGVCFYQAWPSDRSYHLFGDPAITLNMPARSAQPVLINPDTLQAGKSFRVRSIVEPSKGNAEWRLFGPVMERNYYSPLGLSISYIMPGNEIGRGNFRVKDGRFFAEGFFPAGIVQDTIFTGNGFYVPLPGSSRFSAVVSGDSGLISVLKENIEFRTRVENQQDSSGPEVIFSYQGRRLKNGDSVPGSFELEIAVQDQSGILVAPIANLEPELFINDYRTKIRINDWLVFDDSSYSSCRCRIPLQLNGPQDSIFVLVADNLLNRTRAHIMLTPLVSQVLQIDSVMVFPNPVKGTAFFTFFLSMPAAVRVRIWTLGGRLVRDLGIYQAGFGYNQIYWDGKDQHGDLLPNGVYLFVLSAETKKGQHQIQRRTIRDKLLIVR</sequence>
<evidence type="ECO:0000313" key="4">
    <source>
        <dbReference type="EMBL" id="HGD13277.1"/>
    </source>
</evidence>
<name>A0A7V3V030_UNCW3</name>
<dbReference type="InterPro" id="IPR029030">
    <property type="entry name" value="Caspase-like_dom_sf"/>
</dbReference>
<gene>
    <name evidence="4" type="ORF">ENX16_04275</name>
</gene>
<dbReference type="InterPro" id="IPR001769">
    <property type="entry name" value="Gingipain"/>
</dbReference>
<keyword evidence="1" id="KW-0732">Signal</keyword>
<feature type="domain" description="Gingipain propeptide" evidence="3">
    <location>
        <begin position="95"/>
        <end position="200"/>
    </location>
</feature>
<dbReference type="SUPFAM" id="SSF52129">
    <property type="entry name" value="Caspase-like"/>
    <property type="match status" value="1"/>
</dbReference>
<evidence type="ECO:0000256" key="1">
    <source>
        <dbReference type="ARBA" id="ARBA00022729"/>
    </source>
</evidence>
<organism evidence="4">
    <name type="scientific">candidate division WOR-3 bacterium</name>
    <dbReference type="NCBI Taxonomy" id="2052148"/>
    <lineage>
        <taxon>Bacteria</taxon>
        <taxon>Bacteria division WOR-3</taxon>
    </lineage>
</organism>
<dbReference type="GO" id="GO:0004197">
    <property type="term" value="F:cysteine-type endopeptidase activity"/>
    <property type="evidence" value="ECO:0007669"/>
    <property type="project" value="InterPro"/>
</dbReference>
<dbReference type="Pfam" id="PF08126">
    <property type="entry name" value="Propeptide_C25"/>
    <property type="match status" value="1"/>
</dbReference>
<comment type="caution">
    <text evidence="4">The sequence shown here is derived from an EMBL/GenBank/DDBJ whole genome shotgun (WGS) entry which is preliminary data.</text>
</comment>
<dbReference type="InterPro" id="IPR029031">
    <property type="entry name" value="Gingipain_N_sf"/>
</dbReference>
<dbReference type="InterPro" id="IPR012600">
    <property type="entry name" value="Propeptide_C25"/>
</dbReference>
<evidence type="ECO:0000259" key="2">
    <source>
        <dbReference type="Pfam" id="PF01364"/>
    </source>
</evidence>
<proteinExistence type="predicted"/>
<dbReference type="Pfam" id="PF01364">
    <property type="entry name" value="Peptidase_C25"/>
    <property type="match status" value="1"/>
</dbReference>